<dbReference type="AlphaFoldDB" id="A0A5C1I4X9"/>
<accession>A0A5C1I4X9</accession>
<dbReference type="OrthoDB" id="6810113at2"/>
<reference evidence="1" key="1">
    <citation type="submission" date="2019-08" db="EMBL/GenBank/DDBJ databases">
        <title>Comparative genome analysis confer to the adaptation heavy metal polluted environment.</title>
        <authorList>
            <person name="Li Y."/>
        </authorList>
    </citation>
    <scope>NUCLEOTIDE SEQUENCE [LARGE SCALE GENOMIC DNA]</scope>
    <source>
        <strain evidence="1">P1</strain>
    </source>
</reference>
<dbReference type="KEGG" id="mrub:DEO27_024085"/>
<sequence length="313" mass="35755">MNKAADYEAKSPFCFEPYSEEVKSSFQISCYSANEVKQNPHVPIQNAGTAGLKFDTAFLPDDGDGLRTKLWFATVEDHTFIAKFIYNIEDEGSERFEKELGVVEESLSSLRLVEVHDRKKAIEIDRYEKFMASLSASFDISTKALENDAVVEFMVITANQIDAYLRMSIVLKKQLADKTDDIDIALLFQGDTDSPVMERTIYKQALSFSIIDQSLFDALDSLYKERNKVIHRYIITDLNTRDIYFIAGDYYQVAERVRLALKAVEDEQAASKIGIYKNGLTVAQDISEEDRLLLYSQVNDKHLWKDLARKISK</sequence>
<protein>
    <submittedName>
        <fullName evidence="1">Uncharacterized protein</fullName>
    </submittedName>
</protein>
<name>A0A5C1I4X9_9SPHI</name>
<organism evidence="1 2">
    <name type="scientific">Mucilaginibacter rubeus</name>
    <dbReference type="NCBI Taxonomy" id="2027860"/>
    <lineage>
        <taxon>Bacteria</taxon>
        <taxon>Pseudomonadati</taxon>
        <taxon>Bacteroidota</taxon>
        <taxon>Sphingobacteriia</taxon>
        <taxon>Sphingobacteriales</taxon>
        <taxon>Sphingobacteriaceae</taxon>
        <taxon>Mucilaginibacter</taxon>
    </lineage>
</organism>
<evidence type="ECO:0000313" key="1">
    <source>
        <dbReference type="EMBL" id="QEM12959.1"/>
    </source>
</evidence>
<proteinExistence type="predicted"/>
<keyword evidence="2" id="KW-1185">Reference proteome</keyword>
<evidence type="ECO:0000313" key="2">
    <source>
        <dbReference type="Proteomes" id="UP000251402"/>
    </source>
</evidence>
<gene>
    <name evidence="1" type="ORF">DEO27_024085</name>
</gene>
<dbReference type="Proteomes" id="UP000251402">
    <property type="component" value="Chromosome"/>
</dbReference>
<dbReference type="EMBL" id="CP043450">
    <property type="protein sequence ID" value="QEM12959.1"/>
    <property type="molecule type" value="Genomic_DNA"/>
</dbReference>
<dbReference type="RefSeq" id="WP_146750113.1">
    <property type="nucleotide sequence ID" value="NZ_CP043450.1"/>
</dbReference>